<dbReference type="GO" id="GO:2000114">
    <property type="term" value="P:regulation of establishment of cell polarity"/>
    <property type="evidence" value="ECO:0007669"/>
    <property type="project" value="TreeGrafter"/>
</dbReference>
<dbReference type="GO" id="GO:0005829">
    <property type="term" value="C:cytosol"/>
    <property type="evidence" value="ECO:0007669"/>
    <property type="project" value="UniProtKB-ARBA"/>
</dbReference>
<dbReference type="AlphaFoldDB" id="A0A8C5GXS3"/>
<dbReference type="PANTHER" id="PTHR45924">
    <property type="entry name" value="FI17866P1"/>
    <property type="match status" value="1"/>
</dbReference>
<feature type="domain" description="DH" evidence="2">
    <location>
        <begin position="21"/>
        <end position="199"/>
    </location>
</feature>
<reference evidence="3" key="2">
    <citation type="submission" date="2025-09" db="UniProtKB">
        <authorList>
            <consortium name="Ensembl"/>
        </authorList>
    </citation>
    <scope>IDENTIFICATION</scope>
</reference>
<dbReference type="GO" id="GO:0031267">
    <property type="term" value="F:small GTPase binding"/>
    <property type="evidence" value="ECO:0007669"/>
    <property type="project" value="TreeGrafter"/>
</dbReference>
<reference evidence="3" key="1">
    <citation type="submission" date="2025-08" db="UniProtKB">
        <authorList>
            <consortium name="Ensembl"/>
        </authorList>
    </citation>
    <scope>IDENTIFICATION</scope>
</reference>
<keyword evidence="4" id="KW-1185">Reference proteome</keyword>
<dbReference type="PANTHER" id="PTHR45924:SF4">
    <property type="entry name" value="PLECKSTRIN HOMOLOGY DOMAIN-CONTAINING FAMILY G MEMBER 3"/>
    <property type="match status" value="1"/>
</dbReference>
<dbReference type="Ensembl" id="ENSGWIT00000040382.1">
    <property type="protein sequence ID" value="ENSGWIP00000037078.1"/>
    <property type="gene ID" value="ENSGWIG00000019054.1"/>
</dbReference>
<keyword evidence="1" id="KW-0597">Phosphoprotein</keyword>
<dbReference type="Gene3D" id="1.20.900.10">
    <property type="entry name" value="Dbl homology (DH) domain"/>
    <property type="match status" value="1"/>
</dbReference>
<protein>
    <recommendedName>
        <fullName evidence="2">DH domain-containing protein</fullName>
    </recommendedName>
</protein>
<dbReference type="SMART" id="SM00325">
    <property type="entry name" value="RhoGEF"/>
    <property type="match status" value="1"/>
</dbReference>
<evidence type="ECO:0000313" key="3">
    <source>
        <dbReference type="Ensembl" id="ENSGWIP00000037078.1"/>
    </source>
</evidence>
<evidence type="ECO:0000313" key="4">
    <source>
        <dbReference type="Proteomes" id="UP000694680"/>
    </source>
</evidence>
<dbReference type="SUPFAM" id="SSF48065">
    <property type="entry name" value="DBL homology domain (DH-domain)"/>
    <property type="match status" value="1"/>
</dbReference>
<evidence type="ECO:0000256" key="1">
    <source>
        <dbReference type="ARBA" id="ARBA00022553"/>
    </source>
</evidence>
<evidence type="ECO:0000259" key="2">
    <source>
        <dbReference type="PROSITE" id="PS50010"/>
    </source>
</evidence>
<dbReference type="InterPro" id="IPR000219">
    <property type="entry name" value="DH_dom"/>
</dbReference>
<dbReference type="Proteomes" id="UP000694680">
    <property type="component" value="Unassembled WGS sequence"/>
</dbReference>
<dbReference type="InterPro" id="IPR035899">
    <property type="entry name" value="DBL_dom_sf"/>
</dbReference>
<dbReference type="CDD" id="cd00160">
    <property type="entry name" value="RhoGEF"/>
    <property type="match status" value="1"/>
</dbReference>
<name>A0A8C5GXS3_GOUWI</name>
<dbReference type="GO" id="GO:0005085">
    <property type="term" value="F:guanyl-nucleotide exchange factor activity"/>
    <property type="evidence" value="ECO:0007669"/>
    <property type="project" value="InterPro"/>
</dbReference>
<sequence length="221" mass="25629">SLTHPVTPPPVVMALSGQLTYLERVVMEILDTERTYVSDLRMVVEEYLSTMIEQVCVRPELVCSLFGNIEDIYEFNSELLQDLELCDRDPVGVARCFVMKSQYFIIYTQYCTNYPNSVASLSECMKNQCLVQFLCERQEALQSSLPLGSYLLKPVQRILKYHLLLQEISKHFDPQQEGYQVVEEALCTMTGVAWYINDMKRKHEHAVRLQVYDITSCMEQL</sequence>
<proteinExistence type="predicted"/>
<accession>A0A8C5GXS3</accession>
<dbReference type="Pfam" id="PF00621">
    <property type="entry name" value="RhoGEF"/>
    <property type="match status" value="1"/>
</dbReference>
<dbReference type="PROSITE" id="PS50010">
    <property type="entry name" value="DH_2"/>
    <property type="match status" value="1"/>
</dbReference>
<organism evidence="3 4">
    <name type="scientific">Gouania willdenowi</name>
    <name type="common">Blunt-snouted clingfish</name>
    <name type="synonym">Lepadogaster willdenowi</name>
    <dbReference type="NCBI Taxonomy" id="441366"/>
    <lineage>
        <taxon>Eukaryota</taxon>
        <taxon>Metazoa</taxon>
        <taxon>Chordata</taxon>
        <taxon>Craniata</taxon>
        <taxon>Vertebrata</taxon>
        <taxon>Euteleostomi</taxon>
        <taxon>Actinopterygii</taxon>
        <taxon>Neopterygii</taxon>
        <taxon>Teleostei</taxon>
        <taxon>Neoteleostei</taxon>
        <taxon>Acanthomorphata</taxon>
        <taxon>Ovalentaria</taxon>
        <taxon>Blenniimorphae</taxon>
        <taxon>Blenniiformes</taxon>
        <taxon>Gobiesocoidei</taxon>
        <taxon>Gobiesocidae</taxon>
        <taxon>Gobiesocinae</taxon>
        <taxon>Gouania</taxon>
    </lineage>
</organism>
<dbReference type="FunFam" id="1.20.900.10:FF:000019">
    <property type="entry name" value="Pleckstrin homology domain-containing family G member 1"/>
    <property type="match status" value="1"/>
</dbReference>